<name>A0A2P8HQZ9_9BACI</name>
<evidence type="ECO:0000256" key="3">
    <source>
        <dbReference type="ARBA" id="ARBA00023163"/>
    </source>
</evidence>
<dbReference type="InterPro" id="IPR001034">
    <property type="entry name" value="DeoR_HTH"/>
</dbReference>
<keyword evidence="2" id="KW-0238">DNA-binding</keyword>
<dbReference type="Gene3D" id="3.40.50.1360">
    <property type="match status" value="1"/>
</dbReference>
<dbReference type="SMART" id="SM01134">
    <property type="entry name" value="DeoRC"/>
    <property type="match status" value="1"/>
</dbReference>
<evidence type="ECO:0000256" key="1">
    <source>
        <dbReference type="ARBA" id="ARBA00023015"/>
    </source>
</evidence>
<comment type="caution">
    <text evidence="5">The sequence shown here is derived from an EMBL/GenBank/DDBJ whole genome shotgun (WGS) entry which is preliminary data.</text>
</comment>
<protein>
    <submittedName>
        <fullName evidence="5">DeoR family transcriptional regulator</fullName>
    </submittedName>
</protein>
<evidence type="ECO:0000259" key="4">
    <source>
        <dbReference type="PROSITE" id="PS51000"/>
    </source>
</evidence>
<accession>A0A2P8HQZ9</accession>
<dbReference type="InterPro" id="IPR037171">
    <property type="entry name" value="NagB/RpiA_transferase-like"/>
</dbReference>
<dbReference type="SUPFAM" id="SSF100950">
    <property type="entry name" value="NagB/RpiA/CoA transferase-like"/>
    <property type="match status" value="1"/>
</dbReference>
<dbReference type="GO" id="GO:0003700">
    <property type="term" value="F:DNA-binding transcription factor activity"/>
    <property type="evidence" value="ECO:0007669"/>
    <property type="project" value="InterPro"/>
</dbReference>
<evidence type="ECO:0000256" key="2">
    <source>
        <dbReference type="ARBA" id="ARBA00023125"/>
    </source>
</evidence>
<dbReference type="Gene3D" id="1.10.10.10">
    <property type="entry name" value="Winged helix-like DNA-binding domain superfamily/Winged helix DNA-binding domain"/>
    <property type="match status" value="1"/>
</dbReference>
<dbReference type="PANTHER" id="PTHR30363">
    <property type="entry name" value="HTH-TYPE TRANSCRIPTIONAL REGULATOR SRLR-RELATED"/>
    <property type="match status" value="1"/>
</dbReference>
<dbReference type="RefSeq" id="WP_106588181.1">
    <property type="nucleotide sequence ID" value="NZ_PYAV01000004.1"/>
</dbReference>
<gene>
    <name evidence="5" type="ORF">B0H94_104215</name>
</gene>
<keyword evidence="6" id="KW-1185">Reference proteome</keyword>
<dbReference type="InterPro" id="IPR036388">
    <property type="entry name" value="WH-like_DNA-bd_sf"/>
</dbReference>
<dbReference type="EMBL" id="PYAV01000004">
    <property type="protein sequence ID" value="PSL48614.1"/>
    <property type="molecule type" value="Genomic_DNA"/>
</dbReference>
<dbReference type="OrthoDB" id="9797223at2"/>
<dbReference type="Proteomes" id="UP000242310">
    <property type="component" value="Unassembled WGS sequence"/>
</dbReference>
<dbReference type="InterPro" id="IPR014036">
    <property type="entry name" value="DeoR-like_C"/>
</dbReference>
<dbReference type="PROSITE" id="PS51000">
    <property type="entry name" value="HTH_DEOR_2"/>
    <property type="match status" value="1"/>
</dbReference>
<dbReference type="Pfam" id="PF00455">
    <property type="entry name" value="DeoRC"/>
    <property type="match status" value="1"/>
</dbReference>
<proteinExistence type="predicted"/>
<keyword evidence="3" id="KW-0804">Transcription</keyword>
<dbReference type="GO" id="GO:0003677">
    <property type="term" value="F:DNA binding"/>
    <property type="evidence" value="ECO:0007669"/>
    <property type="project" value="UniProtKB-KW"/>
</dbReference>
<dbReference type="InterPro" id="IPR018356">
    <property type="entry name" value="Tscrpt_reg_HTH_DeoR_CS"/>
</dbReference>
<sequence length="251" mass="26791">MLGIDRKQKIIAYLEEHEVASIHDLSELTGASESTLRRDLSDLEKQYEITRVHGGASLARPRREEPTLAEKIDRSLPEKKAVAQAAASQVKEGETIFLDAGSTTLEMIPFLAGNSVTVVTNGVTHVSQLIQAGIPTYVTGGQAKATTAALVGTKAVDTLSGYYFDRCFIGANSVDMTAGYTTPDPEECAVKQTALTQAAKAYVIADASKIGTVSFAKIAPLAAADFITTNDLDHETFNELIKQTNVKVAEG</sequence>
<organism evidence="5 6">
    <name type="scientific">Salsuginibacillus halophilus</name>
    <dbReference type="NCBI Taxonomy" id="517424"/>
    <lineage>
        <taxon>Bacteria</taxon>
        <taxon>Bacillati</taxon>
        <taxon>Bacillota</taxon>
        <taxon>Bacilli</taxon>
        <taxon>Bacillales</taxon>
        <taxon>Bacillaceae</taxon>
        <taxon>Salsuginibacillus</taxon>
    </lineage>
</organism>
<dbReference type="SUPFAM" id="SSF46785">
    <property type="entry name" value="Winged helix' DNA-binding domain"/>
    <property type="match status" value="1"/>
</dbReference>
<keyword evidence="1" id="KW-0805">Transcription regulation</keyword>
<dbReference type="InterPro" id="IPR036390">
    <property type="entry name" value="WH_DNA-bd_sf"/>
</dbReference>
<dbReference type="InterPro" id="IPR050313">
    <property type="entry name" value="Carb_Metab_HTH_regulators"/>
</dbReference>
<reference evidence="5 6" key="1">
    <citation type="submission" date="2018-03" db="EMBL/GenBank/DDBJ databases">
        <title>Genomic Encyclopedia of Type Strains, Phase III (KMG-III): the genomes of soil and plant-associated and newly described type strains.</title>
        <authorList>
            <person name="Whitman W."/>
        </authorList>
    </citation>
    <scope>NUCLEOTIDE SEQUENCE [LARGE SCALE GENOMIC DNA]</scope>
    <source>
        <strain evidence="5 6">CGMCC 1.07653</strain>
    </source>
</reference>
<dbReference type="AlphaFoldDB" id="A0A2P8HQZ9"/>
<dbReference type="PANTHER" id="PTHR30363:SF56">
    <property type="entry name" value="TRANSCRIPTIONAL REGULATOR, DEOR FAMILY"/>
    <property type="match status" value="1"/>
</dbReference>
<dbReference type="PRINTS" id="PR00037">
    <property type="entry name" value="HTHLACR"/>
</dbReference>
<dbReference type="Pfam" id="PF08220">
    <property type="entry name" value="HTH_DeoR"/>
    <property type="match status" value="1"/>
</dbReference>
<dbReference type="PROSITE" id="PS00894">
    <property type="entry name" value="HTH_DEOR_1"/>
    <property type="match status" value="1"/>
</dbReference>
<dbReference type="SMART" id="SM00420">
    <property type="entry name" value="HTH_DEOR"/>
    <property type="match status" value="1"/>
</dbReference>
<evidence type="ECO:0000313" key="6">
    <source>
        <dbReference type="Proteomes" id="UP000242310"/>
    </source>
</evidence>
<evidence type="ECO:0000313" key="5">
    <source>
        <dbReference type="EMBL" id="PSL48614.1"/>
    </source>
</evidence>
<feature type="domain" description="HTH deoR-type" evidence="4">
    <location>
        <begin position="3"/>
        <end position="58"/>
    </location>
</feature>